<sequence length="402" mass="42513">MLSNRRSTVLLTTAIAPMLWGTTYVVTTEFLPPHRPLLAALLRALPAGLLLVAVTRVLPRGRWWWRSLLLGTLNIGAFNAFLFVGAYRLPGGVAATVGAIQPLLVALLSAGLLRQRLSMRTVITALAGVFGVGLLVLRATARLDMWGVLAAAGAAVVMAFGVVLSKRWTSPAPLLATTGWQLVAGGLVLLPVAFLVEGAFPAFTLRNLAGYAYLALFGSAVAYALWFRGLRELVPTEVTFLGLLSPVVATTVGWLVLAQHLTALQAVGGLIVLAALAFAQVRPAAQRLDQSLAQRIGDGVGAVPELQTAGDVVEDVLDRALRVGQLPGDLLCVLAVGDKSQYLGLPVGQTGVGQSSRCQHLPLHPRHLTEQPPQQVRRQTAVTRGGGLHQVHNPVTGRFGTP</sequence>
<evidence type="ECO:0000256" key="3">
    <source>
        <dbReference type="ARBA" id="ARBA00022692"/>
    </source>
</evidence>
<evidence type="ECO:0000259" key="8">
    <source>
        <dbReference type="Pfam" id="PF00892"/>
    </source>
</evidence>
<reference evidence="9 10" key="1">
    <citation type="submission" date="2019-03" db="EMBL/GenBank/DDBJ databases">
        <title>Genomic Encyclopedia of Type Strains, Phase III (KMG-III): the genomes of soil and plant-associated and newly described type strains.</title>
        <authorList>
            <person name="Whitman W."/>
        </authorList>
    </citation>
    <scope>NUCLEOTIDE SEQUENCE [LARGE SCALE GENOMIC DNA]</scope>
    <source>
        <strain evidence="9 10">VKMAc-2574</strain>
    </source>
</reference>
<proteinExistence type="inferred from homology"/>
<evidence type="ECO:0000256" key="1">
    <source>
        <dbReference type="ARBA" id="ARBA00004141"/>
    </source>
</evidence>
<dbReference type="PANTHER" id="PTHR32322:SF2">
    <property type="entry name" value="EAMA DOMAIN-CONTAINING PROTEIN"/>
    <property type="match status" value="1"/>
</dbReference>
<feature type="region of interest" description="Disordered" evidence="6">
    <location>
        <begin position="383"/>
        <end position="402"/>
    </location>
</feature>
<evidence type="ECO:0000256" key="6">
    <source>
        <dbReference type="SAM" id="MobiDB-lite"/>
    </source>
</evidence>
<feature type="domain" description="EamA" evidence="8">
    <location>
        <begin position="10"/>
        <end position="136"/>
    </location>
</feature>
<evidence type="ECO:0000256" key="4">
    <source>
        <dbReference type="ARBA" id="ARBA00022989"/>
    </source>
</evidence>
<gene>
    <name evidence="9" type="ORF">EV137_6833</name>
</gene>
<comment type="similarity">
    <text evidence="2">Belongs to the EamA transporter family.</text>
</comment>
<dbReference type="EMBL" id="SODU01000004">
    <property type="protein sequence ID" value="TDW84030.1"/>
    <property type="molecule type" value="Genomic_DNA"/>
</dbReference>
<feature type="transmembrane region" description="Helical" evidence="7">
    <location>
        <begin position="67"/>
        <end position="87"/>
    </location>
</feature>
<keyword evidence="10" id="KW-1185">Reference proteome</keyword>
<dbReference type="Proteomes" id="UP000295060">
    <property type="component" value="Unassembled WGS sequence"/>
</dbReference>
<feature type="domain" description="EamA" evidence="8">
    <location>
        <begin position="145"/>
        <end position="278"/>
    </location>
</feature>
<keyword evidence="5 7" id="KW-0472">Membrane</keyword>
<dbReference type="Pfam" id="PF00892">
    <property type="entry name" value="EamA"/>
    <property type="match status" value="2"/>
</dbReference>
<feature type="transmembrane region" description="Helical" evidence="7">
    <location>
        <begin position="145"/>
        <end position="165"/>
    </location>
</feature>
<feature type="transmembrane region" description="Helical" evidence="7">
    <location>
        <begin position="263"/>
        <end position="281"/>
    </location>
</feature>
<dbReference type="InterPro" id="IPR000620">
    <property type="entry name" value="EamA_dom"/>
</dbReference>
<feature type="transmembrane region" description="Helical" evidence="7">
    <location>
        <begin position="172"/>
        <end position="196"/>
    </location>
</feature>
<evidence type="ECO:0000256" key="5">
    <source>
        <dbReference type="ARBA" id="ARBA00023136"/>
    </source>
</evidence>
<keyword evidence="4 7" id="KW-1133">Transmembrane helix</keyword>
<protein>
    <submittedName>
        <fullName evidence="9">Blue pigment (Indigoidine) exporter</fullName>
    </submittedName>
</protein>
<feature type="transmembrane region" description="Helical" evidence="7">
    <location>
        <begin position="208"/>
        <end position="226"/>
    </location>
</feature>
<name>A0ABY2F6N6_9ACTN</name>
<dbReference type="PANTHER" id="PTHR32322">
    <property type="entry name" value="INNER MEMBRANE TRANSPORTER"/>
    <property type="match status" value="1"/>
</dbReference>
<organism evidence="9 10">
    <name type="scientific">Kribbella pratensis</name>
    <dbReference type="NCBI Taxonomy" id="2512112"/>
    <lineage>
        <taxon>Bacteria</taxon>
        <taxon>Bacillati</taxon>
        <taxon>Actinomycetota</taxon>
        <taxon>Actinomycetes</taxon>
        <taxon>Propionibacteriales</taxon>
        <taxon>Kribbellaceae</taxon>
        <taxon>Kribbella</taxon>
    </lineage>
</organism>
<dbReference type="InterPro" id="IPR050638">
    <property type="entry name" value="AA-Vitamin_Transporters"/>
</dbReference>
<evidence type="ECO:0000256" key="2">
    <source>
        <dbReference type="ARBA" id="ARBA00007362"/>
    </source>
</evidence>
<feature type="transmembrane region" description="Helical" evidence="7">
    <location>
        <begin position="37"/>
        <end position="55"/>
    </location>
</feature>
<keyword evidence="3 7" id="KW-0812">Transmembrane</keyword>
<feature type="transmembrane region" description="Helical" evidence="7">
    <location>
        <begin position="93"/>
        <end position="113"/>
    </location>
</feature>
<evidence type="ECO:0000313" key="10">
    <source>
        <dbReference type="Proteomes" id="UP000295060"/>
    </source>
</evidence>
<feature type="transmembrane region" description="Helical" evidence="7">
    <location>
        <begin position="238"/>
        <end position="257"/>
    </location>
</feature>
<evidence type="ECO:0000313" key="9">
    <source>
        <dbReference type="EMBL" id="TDW84030.1"/>
    </source>
</evidence>
<evidence type="ECO:0000256" key="7">
    <source>
        <dbReference type="SAM" id="Phobius"/>
    </source>
</evidence>
<comment type="subcellular location">
    <subcellularLocation>
        <location evidence="1">Membrane</location>
        <topology evidence="1">Multi-pass membrane protein</topology>
    </subcellularLocation>
</comment>
<accession>A0ABY2F6N6</accession>
<comment type="caution">
    <text evidence="9">The sequence shown here is derived from an EMBL/GenBank/DDBJ whole genome shotgun (WGS) entry which is preliminary data.</text>
</comment>
<feature type="transmembrane region" description="Helical" evidence="7">
    <location>
        <begin position="120"/>
        <end position="139"/>
    </location>
</feature>
<dbReference type="SUPFAM" id="SSF103481">
    <property type="entry name" value="Multidrug resistance efflux transporter EmrE"/>
    <property type="match status" value="2"/>
</dbReference>
<dbReference type="InterPro" id="IPR037185">
    <property type="entry name" value="EmrE-like"/>
</dbReference>